<dbReference type="CDD" id="cd08267">
    <property type="entry name" value="MDR1"/>
    <property type="match status" value="1"/>
</dbReference>
<evidence type="ECO:0000313" key="3">
    <source>
        <dbReference type="Proteomes" id="UP000272015"/>
    </source>
</evidence>
<gene>
    <name evidence="2" type="ORF">D6T64_13705</name>
</gene>
<dbReference type="PANTHER" id="PTHR44013">
    <property type="entry name" value="ZINC-TYPE ALCOHOL DEHYDROGENASE-LIKE PROTEIN C16A3.02C"/>
    <property type="match status" value="1"/>
</dbReference>
<dbReference type="OrthoDB" id="9790818at2"/>
<dbReference type="InterPro" id="IPR011032">
    <property type="entry name" value="GroES-like_sf"/>
</dbReference>
<name>A0A3A5MFQ6_9MICO</name>
<evidence type="ECO:0000259" key="1">
    <source>
        <dbReference type="SMART" id="SM00829"/>
    </source>
</evidence>
<dbReference type="InterPro" id="IPR052733">
    <property type="entry name" value="Chloroplast_QOR"/>
</dbReference>
<dbReference type="PANTHER" id="PTHR44013:SF1">
    <property type="entry name" value="ZINC-TYPE ALCOHOL DEHYDROGENASE-LIKE PROTEIN C16A3.02C"/>
    <property type="match status" value="1"/>
</dbReference>
<dbReference type="SUPFAM" id="SSF50129">
    <property type="entry name" value="GroES-like"/>
    <property type="match status" value="1"/>
</dbReference>
<accession>A0A3A5MFQ6</accession>
<proteinExistence type="predicted"/>
<dbReference type="Gene3D" id="3.90.180.10">
    <property type="entry name" value="Medium-chain alcohol dehydrogenases, catalytic domain"/>
    <property type="match status" value="1"/>
</dbReference>
<evidence type="ECO:0000313" key="2">
    <source>
        <dbReference type="EMBL" id="RJT87651.1"/>
    </source>
</evidence>
<reference evidence="2 3" key="1">
    <citation type="submission" date="2018-09" db="EMBL/GenBank/DDBJ databases">
        <title>Novel species of Cryobacterium.</title>
        <authorList>
            <person name="Liu Q."/>
            <person name="Xin Y.-H."/>
        </authorList>
    </citation>
    <scope>NUCLEOTIDE SEQUENCE [LARGE SCALE GENOMIC DNA]</scope>
    <source>
        <strain evidence="2 3">Hh39</strain>
    </source>
</reference>
<comment type="caution">
    <text evidence="2">The sequence shown here is derived from an EMBL/GenBank/DDBJ whole genome shotgun (WGS) entry which is preliminary data.</text>
</comment>
<dbReference type="SMART" id="SM00829">
    <property type="entry name" value="PKS_ER"/>
    <property type="match status" value="1"/>
</dbReference>
<dbReference type="EMBL" id="QZVS01000088">
    <property type="protein sequence ID" value="RJT87651.1"/>
    <property type="molecule type" value="Genomic_DNA"/>
</dbReference>
<dbReference type="Pfam" id="PF13602">
    <property type="entry name" value="ADH_zinc_N_2"/>
    <property type="match status" value="1"/>
</dbReference>
<feature type="domain" description="Enoyl reductase (ER)" evidence="1">
    <location>
        <begin position="34"/>
        <end position="344"/>
    </location>
</feature>
<dbReference type="SUPFAM" id="SSF51735">
    <property type="entry name" value="NAD(P)-binding Rossmann-fold domains"/>
    <property type="match status" value="1"/>
</dbReference>
<protein>
    <submittedName>
        <fullName evidence="2">NAD(P)-dependent alcohol dehydrogenase</fullName>
    </submittedName>
</protein>
<dbReference type="RefSeq" id="WP_119975242.1">
    <property type="nucleotide sequence ID" value="NZ_JBHSQA010000014.1"/>
</dbReference>
<keyword evidence="3" id="KW-1185">Reference proteome</keyword>
<dbReference type="AlphaFoldDB" id="A0A3A5MFQ6"/>
<dbReference type="Gene3D" id="3.40.50.720">
    <property type="entry name" value="NAD(P)-binding Rossmann-like Domain"/>
    <property type="match status" value="1"/>
</dbReference>
<dbReference type="InterPro" id="IPR013154">
    <property type="entry name" value="ADH-like_N"/>
</dbReference>
<dbReference type="InterPro" id="IPR036291">
    <property type="entry name" value="NAD(P)-bd_dom_sf"/>
</dbReference>
<dbReference type="Proteomes" id="UP000272015">
    <property type="component" value="Unassembled WGS sequence"/>
</dbReference>
<organism evidence="2 3">
    <name type="scientific">Cryobacterium melibiosiphilum</name>
    <dbReference type="NCBI Taxonomy" id="995039"/>
    <lineage>
        <taxon>Bacteria</taxon>
        <taxon>Bacillati</taxon>
        <taxon>Actinomycetota</taxon>
        <taxon>Actinomycetes</taxon>
        <taxon>Micrococcales</taxon>
        <taxon>Microbacteriaceae</taxon>
        <taxon>Cryobacterium</taxon>
    </lineage>
</organism>
<dbReference type="InterPro" id="IPR020843">
    <property type="entry name" value="ER"/>
</dbReference>
<dbReference type="GO" id="GO:0016491">
    <property type="term" value="F:oxidoreductase activity"/>
    <property type="evidence" value="ECO:0007669"/>
    <property type="project" value="InterPro"/>
</dbReference>
<sequence>MEIEQRTNAGARLVPGEGAAGAATMRAAVQHRYGPPSVLAVSQVGRPEPGPGDVLVRVGAAAVHPGDYFVMTGEPFLLRLAFGLRRPRHGIPGRDLAGVVAAVGKDVTAFRVGDQVFGWSTAGSLAEYACVPADTLVSVPANLSVVDAAAVPTSALAALQALRRIANVQPGQAVLVTGASGGVGSFAVQIAQAFGAEVTGVCSTRNVDLVRSLGADHVVDYTTTDFTRTEKRYDVILDNVEAQPLAAVRRALTPTGVLIPNSGRGGRWLGPLGRIVTARVLSGVTRQHLKPFVSVEKRQDLLTLADLLTSGQVRSVIDRTYPLDEAADALRYVGAGHTRGKVVITI</sequence>
<dbReference type="Pfam" id="PF08240">
    <property type="entry name" value="ADH_N"/>
    <property type="match status" value="1"/>
</dbReference>